<comment type="caution">
    <text evidence="2">The sequence shown here is derived from an EMBL/GenBank/DDBJ whole genome shotgun (WGS) entry which is preliminary data.</text>
</comment>
<sequence>MAAERRASHTGGQRGRSTRSRSVTGEAASPASPISPGSPTLALDLDVYRPAVLLPAGRTTPGYLPAWMSAGGGDGGGTEPGALPQGARSAEGLYRAGAVQPSCGGGGGSPEDTIMTGYAAGGGFGERHSPDAAVVAAQADLPGGDAPLPRVPRPATVAGIAGATTVYSNALAGQEWDASLEVPVRPSRPGGRTSGGLPQNGDASGASAATVPGPQGSVQLRGAFSAVRATDAARTSPVGGEAQTSFRKGAAKAVDSFARAVKKALEKVLPGHR</sequence>
<dbReference type="AlphaFoldDB" id="A0A150H4A1"/>
<protein>
    <submittedName>
        <fullName evidence="2">Uncharacterized protein</fullName>
    </submittedName>
</protein>
<dbReference type="Proteomes" id="UP000075714">
    <property type="component" value="Unassembled WGS sequence"/>
</dbReference>
<reference evidence="3" key="1">
    <citation type="journal article" date="2016" name="Nat. Commun.">
        <title>The Gonium pectorale genome demonstrates co-option of cell cycle regulation during the evolution of multicellularity.</title>
        <authorList>
            <person name="Hanschen E.R."/>
            <person name="Marriage T.N."/>
            <person name="Ferris P.J."/>
            <person name="Hamaji T."/>
            <person name="Toyoda A."/>
            <person name="Fujiyama A."/>
            <person name="Neme R."/>
            <person name="Noguchi H."/>
            <person name="Minakuchi Y."/>
            <person name="Suzuki M."/>
            <person name="Kawai-Toyooka H."/>
            <person name="Smith D.R."/>
            <person name="Sparks H."/>
            <person name="Anderson J."/>
            <person name="Bakaric R."/>
            <person name="Luria V."/>
            <person name="Karger A."/>
            <person name="Kirschner M.W."/>
            <person name="Durand P.M."/>
            <person name="Michod R.E."/>
            <person name="Nozaki H."/>
            <person name="Olson B.J."/>
        </authorList>
    </citation>
    <scope>NUCLEOTIDE SEQUENCE [LARGE SCALE GENOMIC DNA]</scope>
    <source>
        <strain evidence="3">NIES-2863</strain>
    </source>
</reference>
<evidence type="ECO:0000313" key="2">
    <source>
        <dbReference type="EMBL" id="KXZ56400.1"/>
    </source>
</evidence>
<dbReference type="EMBL" id="LSYV01000002">
    <property type="protein sequence ID" value="KXZ56400.1"/>
    <property type="molecule type" value="Genomic_DNA"/>
</dbReference>
<gene>
    <name evidence="2" type="ORF">GPECTOR_1g356</name>
</gene>
<evidence type="ECO:0000256" key="1">
    <source>
        <dbReference type="SAM" id="MobiDB-lite"/>
    </source>
</evidence>
<feature type="compositionally biased region" description="Low complexity" evidence="1">
    <location>
        <begin position="182"/>
        <end position="191"/>
    </location>
</feature>
<proteinExistence type="predicted"/>
<name>A0A150H4A1_GONPE</name>
<accession>A0A150H4A1</accession>
<feature type="region of interest" description="Disordered" evidence="1">
    <location>
        <begin position="1"/>
        <end position="42"/>
    </location>
</feature>
<evidence type="ECO:0000313" key="3">
    <source>
        <dbReference type="Proteomes" id="UP000075714"/>
    </source>
</evidence>
<keyword evidence="3" id="KW-1185">Reference proteome</keyword>
<feature type="compositionally biased region" description="Low complexity" evidence="1">
    <location>
        <begin position="20"/>
        <end position="39"/>
    </location>
</feature>
<organism evidence="2 3">
    <name type="scientific">Gonium pectorale</name>
    <name type="common">Green alga</name>
    <dbReference type="NCBI Taxonomy" id="33097"/>
    <lineage>
        <taxon>Eukaryota</taxon>
        <taxon>Viridiplantae</taxon>
        <taxon>Chlorophyta</taxon>
        <taxon>core chlorophytes</taxon>
        <taxon>Chlorophyceae</taxon>
        <taxon>CS clade</taxon>
        <taxon>Chlamydomonadales</taxon>
        <taxon>Volvocaceae</taxon>
        <taxon>Gonium</taxon>
    </lineage>
</organism>
<feature type="region of interest" description="Disordered" evidence="1">
    <location>
        <begin position="178"/>
        <end position="219"/>
    </location>
</feature>
<feature type="region of interest" description="Disordered" evidence="1">
    <location>
        <begin position="228"/>
        <end position="247"/>
    </location>
</feature>